<dbReference type="OrthoDB" id="2963168at2759"/>
<dbReference type="Gene3D" id="3.90.640.10">
    <property type="entry name" value="Actin, Chain A, domain 4"/>
    <property type="match status" value="1"/>
</dbReference>
<dbReference type="AlphaFoldDB" id="A0A1L7WS80"/>
<evidence type="ECO:0000256" key="3">
    <source>
        <dbReference type="SAM" id="MobiDB-lite"/>
    </source>
</evidence>
<dbReference type="Proteomes" id="UP000184330">
    <property type="component" value="Unassembled WGS sequence"/>
</dbReference>
<feature type="region of interest" description="Disordered" evidence="3">
    <location>
        <begin position="417"/>
        <end position="437"/>
    </location>
</feature>
<dbReference type="Pfam" id="PF00012">
    <property type="entry name" value="HSP70"/>
    <property type="match status" value="1"/>
</dbReference>
<reference evidence="4 5" key="1">
    <citation type="submission" date="2016-03" db="EMBL/GenBank/DDBJ databases">
        <authorList>
            <person name="Ploux O."/>
        </authorList>
    </citation>
    <scope>NUCLEOTIDE SEQUENCE [LARGE SCALE GENOMIC DNA]</scope>
    <source>
        <strain evidence="4 5">UAMH 11012</strain>
    </source>
</reference>
<evidence type="ECO:0008006" key="6">
    <source>
        <dbReference type="Google" id="ProtNLM"/>
    </source>
</evidence>
<dbReference type="PANTHER" id="PTHR14187:SF82">
    <property type="entry name" value="FAMILY CHAPERONE, PUTATIVE (AFU_ORTHOLOGUE AFUA_7G08575)-RELATED"/>
    <property type="match status" value="1"/>
</dbReference>
<evidence type="ECO:0000313" key="5">
    <source>
        <dbReference type="Proteomes" id="UP000184330"/>
    </source>
</evidence>
<evidence type="ECO:0000256" key="2">
    <source>
        <dbReference type="ARBA" id="ARBA00022840"/>
    </source>
</evidence>
<keyword evidence="5" id="KW-1185">Reference proteome</keyword>
<proteinExistence type="predicted"/>
<dbReference type="STRING" id="576137.A0A1L7WS80"/>
<dbReference type="Gene3D" id="3.30.420.40">
    <property type="match status" value="2"/>
</dbReference>
<keyword evidence="2" id="KW-0067">ATP-binding</keyword>
<dbReference type="GO" id="GO:0005524">
    <property type="term" value="F:ATP binding"/>
    <property type="evidence" value="ECO:0007669"/>
    <property type="project" value="UniProtKB-KW"/>
</dbReference>
<name>A0A1L7WS80_9HELO</name>
<sequence>MSGTSVTAAAASKIIIAVDFEGKIIRRWPDSVETTEWVPSTIEYDDEDPTSYKWGYQLQDDERKHEWFKLGLNPALQLSGLAQKYPSRTAWPMVQGAECERLVTDYLKGLKGHAEQYVRDKWGPEIVPKNRKPQYIITVPAVWSEKAQATTRKCAEGAGMGNKNNIQIITEPEAAGIYALKNMKLSLKVDDTFVLCDAGGGTVDLISYTVAELGKIPLIFEAAPGSGGLCGSTFLNRIFDDYLTQRFAGYRGWDSGYHQDAMHRFETKIKREFNGDLRKSFTVPARGLPANPSLDIANGQVEITGRRLQKIFEPVILEVLALVNAQIKATRPKVVTAVLLAGGFGRSEYLKKKIQEEVGDTRVISIEDGDTAIVRGALIRGLAERIPKLATVRIGARKARKHYGTLAYNIFDPEKHDENRKEDDEFSGGHRGSPVEESKPAKFGFYWDQRVASGRPSFIEMTLYACDDSENEGAPLYADSRAIAEVKKLMELKADVRSIPIAEFDQLPGEQGEMYYKLDFEIDMDLQLFYPAHTVQLEKT</sequence>
<dbReference type="GO" id="GO:0140662">
    <property type="term" value="F:ATP-dependent protein folding chaperone"/>
    <property type="evidence" value="ECO:0007669"/>
    <property type="project" value="InterPro"/>
</dbReference>
<organism evidence="4 5">
    <name type="scientific">Phialocephala subalpina</name>
    <dbReference type="NCBI Taxonomy" id="576137"/>
    <lineage>
        <taxon>Eukaryota</taxon>
        <taxon>Fungi</taxon>
        <taxon>Dikarya</taxon>
        <taxon>Ascomycota</taxon>
        <taxon>Pezizomycotina</taxon>
        <taxon>Leotiomycetes</taxon>
        <taxon>Helotiales</taxon>
        <taxon>Mollisiaceae</taxon>
        <taxon>Phialocephala</taxon>
        <taxon>Phialocephala fortinii species complex</taxon>
    </lineage>
</organism>
<keyword evidence="1" id="KW-0547">Nucleotide-binding</keyword>
<evidence type="ECO:0000313" key="4">
    <source>
        <dbReference type="EMBL" id="CZR55613.1"/>
    </source>
</evidence>
<dbReference type="InterPro" id="IPR043129">
    <property type="entry name" value="ATPase_NBD"/>
</dbReference>
<gene>
    <name evidence="4" type="ORF">PAC_05501</name>
</gene>
<accession>A0A1L7WS80</accession>
<dbReference type="InterPro" id="IPR013126">
    <property type="entry name" value="Hsp_70_fam"/>
</dbReference>
<dbReference type="PANTHER" id="PTHR14187">
    <property type="entry name" value="ALPHA KINASE/ELONGATION FACTOR 2 KINASE"/>
    <property type="match status" value="1"/>
</dbReference>
<evidence type="ECO:0000256" key="1">
    <source>
        <dbReference type="ARBA" id="ARBA00022741"/>
    </source>
</evidence>
<protein>
    <recommendedName>
        <fullName evidence="6">Hsp70 protein</fullName>
    </recommendedName>
</protein>
<dbReference type="CDD" id="cd10170">
    <property type="entry name" value="ASKHA_NBD_HSP70"/>
    <property type="match status" value="1"/>
</dbReference>
<dbReference type="SUPFAM" id="SSF53067">
    <property type="entry name" value="Actin-like ATPase domain"/>
    <property type="match status" value="2"/>
</dbReference>
<dbReference type="EMBL" id="FJOG01000006">
    <property type="protein sequence ID" value="CZR55613.1"/>
    <property type="molecule type" value="Genomic_DNA"/>
</dbReference>